<keyword evidence="3" id="KW-1185">Reference proteome</keyword>
<protein>
    <recommendedName>
        <fullName evidence="1">Transposase (putative) gypsy type domain-containing protein</fullName>
    </recommendedName>
</protein>
<accession>A0AAD2EG71</accession>
<dbReference type="EMBL" id="OU503058">
    <property type="protein sequence ID" value="CAI9786881.1"/>
    <property type="molecule type" value="Genomic_DNA"/>
</dbReference>
<sequence>MKLPLHPFFRYILRHYNLTPTQLVPNPWSQLAGAFLLWKEVTLGEDMPLHIFQTPFQPRTSSGGSKWWYCMKPWGSHSPFIWGTPTIKNSKSLWFWIKGREPISSVKIVDVKENVKEEVSLVKWRQDREARSVPSERRARN</sequence>
<gene>
    <name evidence="2" type="ORF">FPE_LOCUS34311</name>
</gene>
<dbReference type="InterPro" id="IPR007321">
    <property type="entry name" value="Transposase_28"/>
</dbReference>
<reference evidence="2" key="1">
    <citation type="submission" date="2023-05" db="EMBL/GenBank/DDBJ databases">
        <authorList>
            <person name="Huff M."/>
        </authorList>
    </citation>
    <scope>NUCLEOTIDE SEQUENCE</scope>
</reference>
<feature type="domain" description="Transposase (putative) gypsy type" evidence="1">
    <location>
        <begin position="1"/>
        <end position="57"/>
    </location>
</feature>
<proteinExistence type="predicted"/>
<organism evidence="2 3">
    <name type="scientific">Fraxinus pennsylvanica</name>
    <dbReference type="NCBI Taxonomy" id="56036"/>
    <lineage>
        <taxon>Eukaryota</taxon>
        <taxon>Viridiplantae</taxon>
        <taxon>Streptophyta</taxon>
        <taxon>Embryophyta</taxon>
        <taxon>Tracheophyta</taxon>
        <taxon>Spermatophyta</taxon>
        <taxon>Magnoliopsida</taxon>
        <taxon>eudicotyledons</taxon>
        <taxon>Gunneridae</taxon>
        <taxon>Pentapetalae</taxon>
        <taxon>asterids</taxon>
        <taxon>lamiids</taxon>
        <taxon>Lamiales</taxon>
        <taxon>Oleaceae</taxon>
        <taxon>Oleeae</taxon>
        <taxon>Fraxinus</taxon>
    </lineage>
</organism>
<dbReference type="Pfam" id="PF04195">
    <property type="entry name" value="Transposase_28"/>
    <property type="match status" value="1"/>
</dbReference>
<dbReference type="Proteomes" id="UP000834106">
    <property type="component" value="Chromosome 23"/>
</dbReference>
<name>A0AAD2EG71_9LAMI</name>
<evidence type="ECO:0000259" key="1">
    <source>
        <dbReference type="Pfam" id="PF04195"/>
    </source>
</evidence>
<evidence type="ECO:0000313" key="2">
    <source>
        <dbReference type="EMBL" id="CAI9786881.1"/>
    </source>
</evidence>
<dbReference type="AlphaFoldDB" id="A0AAD2EG71"/>
<evidence type="ECO:0000313" key="3">
    <source>
        <dbReference type="Proteomes" id="UP000834106"/>
    </source>
</evidence>